<sequence length="55" mass="6372">VLKGPGRVADLLPDQLFLNIVLQFLILNFQTESLLQNRVLQRSVVLVQGRFEFKF</sequence>
<accession>A0A382B549</accession>
<evidence type="ECO:0000313" key="1">
    <source>
        <dbReference type="EMBL" id="SVB08809.1"/>
    </source>
</evidence>
<organism evidence="1">
    <name type="scientific">marine metagenome</name>
    <dbReference type="NCBI Taxonomy" id="408172"/>
    <lineage>
        <taxon>unclassified sequences</taxon>
        <taxon>metagenomes</taxon>
        <taxon>ecological metagenomes</taxon>
    </lineage>
</organism>
<feature type="non-terminal residue" evidence="1">
    <location>
        <position position="1"/>
    </location>
</feature>
<proteinExistence type="predicted"/>
<reference evidence="1" key="1">
    <citation type="submission" date="2018-05" db="EMBL/GenBank/DDBJ databases">
        <authorList>
            <person name="Lanie J.A."/>
            <person name="Ng W.-L."/>
            <person name="Kazmierczak K.M."/>
            <person name="Andrzejewski T.M."/>
            <person name="Davidsen T.M."/>
            <person name="Wayne K.J."/>
            <person name="Tettelin H."/>
            <person name="Glass J.I."/>
            <person name="Rusch D."/>
            <person name="Podicherti R."/>
            <person name="Tsui H.-C.T."/>
            <person name="Winkler M.E."/>
        </authorList>
    </citation>
    <scope>NUCLEOTIDE SEQUENCE</scope>
</reference>
<dbReference type="EMBL" id="UINC01028217">
    <property type="protein sequence ID" value="SVB08809.1"/>
    <property type="molecule type" value="Genomic_DNA"/>
</dbReference>
<gene>
    <name evidence="1" type="ORF">METZ01_LOCUS161663</name>
</gene>
<dbReference type="AlphaFoldDB" id="A0A382B549"/>
<protein>
    <submittedName>
        <fullName evidence="1">Uncharacterized protein</fullName>
    </submittedName>
</protein>
<name>A0A382B549_9ZZZZ</name>